<dbReference type="GeneID" id="77812754"/>
<gene>
    <name evidence="1" type="ORF">PtA15_8A43</name>
</gene>
<evidence type="ECO:0000313" key="2">
    <source>
        <dbReference type="Proteomes" id="UP001164743"/>
    </source>
</evidence>
<sequence>MAANNVGPAAQAAAGMPARGEQKKIYLSAQLLTCAPRPQASVDAPELAVSELVNEGEDPLQATGLIRAGVRVVRDIAEPHRPWGPTDASRRPMWLCNIPDDANTRLGLARRLESSLRAIERPDQACSLEWVLHFIDQLRHGEFRGIDARLRLLKKTLRSQTFHPN</sequence>
<protein>
    <submittedName>
        <fullName evidence="1">Uncharacterized protein</fullName>
    </submittedName>
</protein>
<accession>A0ABY7CRP4</accession>
<evidence type="ECO:0000313" key="1">
    <source>
        <dbReference type="EMBL" id="WAQ87142.1"/>
    </source>
</evidence>
<name>A0ABY7CRP4_9BASI</name>
<proteinExistence type="predicted"/>
<dbReference type="EMBL" id="CP110428">
    <property type="protein sequence ID" value="WAQ87142.1"/>
    <property type="molecule type" value="Genomic_DNA"/>
</dbReference>
<organism evidence="1 2">
    <name type="scientific">Puccinia triticina</name>
    <dbReference type="NCBI Taxonomy" id="208348"/>
    <lineage>
        <taxon>Eukaryota</taxon>
        <taxon>Fungi</taxon>
        <taxon>Dikarya</taxon>
        <taxon>Basidiomycota</taxon>
        <taxon>Pucciniomycotina</taxon>
        <taxon>Pucciniomycetes</taxon>
        <taxon>Pucciniales</taxon>
        <taxon>Pucciniaceae</taxon>
        <taxon>Puccinia</taxon>
    </lineage>
</organism>
<dbReference type="Proteomes" id="UP001164743">
    <property type="component" value="Chromosome 8A"/>
</dbReference>
<keyword evidence="2" id="KW-1185">Reference proteome</keyword>
<dbReference type="RefSeq" id="XP_053022697.1">
    <property type="nucleotide sequence ID" value="XM_053171870.1"/>
</dbReference>
<reference evidence="1" key="1">
    <citation type="submission" date="2022-10" db="EMBL/GenBank/DDBJ databases">
        <title>Puccinia triticina Genome sequencing and assembly.</title>
        <authorList>
            <person name="Li C."/>
        </authorList>
    </citation>
    <scope>NUCLEOTIDE SEQUENCE</scope>
    <source>
        <strain evidence="1">Pt15</strain>
    </source>
</reference>